<dbReference type="PANTHER" id="PTHR43677:SF11">
    <property type="entry name" value="ZINC-CONTAINING ALCOHOL DEHYDROGENASE"/>
    <property type="match status" value="1"/>
</dbReference>
<dbReference type="SUPFAM" id="SSF51735">
    <property type="entry name" value="NAD(P)-binding Rossmann-fold domains"/>
    <property type="match status" value="1"/>
</dbReference>
<dbReference type="AlphaFoldDB" id="A0A9P4II31"/>
<evidence type="ECO:0000313" key="1">
    <source>
        <dbReference type="EMBL" id="KAF2100042.1"/>
    </source>
</evidence>
<gene>
    <name evidence="1" type="ORF">NA57DRAFT_75545</name>
</gene>
<proteinExistence type="predicted"/>
<organism evidence="1 2">
    <name type="scientific">Rhizodiscina lignyota</name>
    <dbReference type="NCBI Taxonomy" id="1504668"/>
    <lineage>
        <taxon>Eukaryota</taxon>
        <taxon>Fungi</taxon>
        <taxon>Dikarya</taxon>
        <taxon>Ascomycota</taxon>
        <taxon>Pezizomycotina</taxon>
        <taxon>Dothideomycetes</taxon>
        <taxon>Pleosporomycetidae</taxon>
        <taxon>Aulographales</taxon>
        <taxon>Rhizodiscinaceae</taxon>
        <taxon>Rhizodiscina</taxon>
    </lineage>
</organism>
<dbReference type="Gene3D" id="3.90.180.10">
    <property type="entry name" value="Medium-chain alcohol dehydrogenases, catalytic domain"/>
    <property type="match status" value="1"/>
</dbReference>
<dbReference type="InterPro" id="IPR011032">
    <property type="entry name" value="GroES-like_sf"/>
</dbReference>
<name>A0A9P4II31_9PEZI</name>
<comment type="caution">
    <text evidence="1">The sequence shown here is derived from an EMBL/GenBank/DDBJ whole genome shotgun (WGS) entry which is preliminary data.</text>
</comment>
<accession>A0A9P4II31</accession>
<dbReference type="SUPFAM" id="SSF50129">
    <property type="entry name" value="GroES-like"/>
    <property type="match status" value="1"/>
</dbReference>
<sequence length="312" mass="33297">MRTVQIQQWGEIPKYTDADDLPVPSPDSNQIQLTVKATGLHQLVKGRASGVHYSAKTLPHTLGVDGVGTASDGKDYYFNTLIPGASTGSYSEKVNVWKSAAVPLPENADPIQIAGLVNPGMSSWMALTARTTNLPPNFTVVIMGATSMSGRVAAQFCRFYGAGKVIGVARNAKALAEIRGLDASIPLADDPAATDFSSLVEAGVDVVLDYIYGPALVALFKALKPTVDRPLQYVEIGSMAARETPLPADLLRSKDITMRGAGPGSWSMPQLGKQMPTLIANLCKVGEMPIKVMKLSEVAEGWKEKERVVFVP</sequence>
<dbReference type="InterPro" id="IPR051397">
    <property type="entry name" value="Zn-ADH-like_protein"/>
</dbReference>
<dbReference type="EMBL" id="ML978125">
    <property type="protein sequence ID" value="KAF2100042.1"/>
    <property type="molecule type" value="Genomic_DNA"/>
</dbReference>
<dbReference type="InterPro" id="IPR036291">
    <property type="entry name" value="NAD(P)-bd_dom_sf"/>
</dbReference>
<dbReference type="PANTHER" id="PTHR43677">
    <property type="entry name" value="SHORT-CHAIN DEHYDROGENASE/REDUCTASE"/>
    <property type="match status" value="1"/>
</dbReference>
<reference evidence="1" key="1">
    <citation type="journal article" date="2020" name="Stud. Mycol.">
        <title>101 Dothideomycetes genomes: a test case for predicting lifestyles and emergence of pathogens.</title>
        <authorList>
            <person name="Haridas S."/>
            <person name="Albert R."/>
            <person name="Binder M."/>
            <person name="Bloem J."/>
            <person name="Labutti K."/>
            <person name="Salamov A."/>
            <person name="Andreopoulos B."/>
            <person name="Baker S."/>
            <person name="Barry K."/>
            <person name="Bills G."/>
            <person name="Bluhm B."/>
            <person name="Cannon C."/>
            <person name="Castanera R."/>
            <person name="Culley D."/>
            <person name="Daum C."/>
            <person name="Ezra D."/>
            <person name="Gonzalez J."/>
            <person name="Henrissat B."/>
            <person name="Kuo A."/>
            <person name="Liang C."/>
            <person name="Lipzen A."/>
            <person name="Lutzoni F."/>
            <person name="Magnuson J."/>
            <person name="Mondo S."/>
            <person name="Nolan M."/>
            <person name="Ohm R."/>
            <person name="Pangilinan J."/>
            <person name="Park H.-J."/>
            <person name="Ramirez L."/>
            <person name="Alfaro M."/>
            <person name="Sun H."/>
            <person name="Tritt A."/>
            <person name="Yoshinaga Y."/>
            <person name="Zwiers L.-H."/>
            <person name="Turgeon B."/>
            <person name="Goodwin S."/>
            <person name="Spatafora J."/>
            <person name="Crous P."/>
            <person name="Grigoriev I."/>
        </authorList>
    </citation>
    <scope>NUCLEOTIDE SEQUENCE</scope>
    <source>
        <strain evidence="1">CBS 133067</strain>
    </source>
</reference>
<dbReference type="Proteomes" id="UP000799772">
    <property type="component" value="Unassembled WGS sequence"/>
</dbReference>
<dbReference type="OrthoDB" id="809632at2759"/>
<keyword evidence="2" id="KW-1185">Reference proteome</keyword>
<protein>
    <submittedName>
        <fullName evidence="1">NAD(P)-binding protein</fullName>
    </submittedName>
</protein>
<dbReference type="GO" id="GO:0016491">
    <property type="term" value="F:oxidoreductase activity"/>
    <property type="evidence" value="ECO:0007669"/>
    <property type="project" value="TreeGrafter"/>
</dbReference>
<evidence type="ECO:0000313" key="2">
    <source>
        <dbReference type="Proteomes" id="UP000799772"/>
    </source>
</evidence>